<dbReference type="AlphaFoldDB" id="A0AAW6LF93"/>
<dbReference type="RefSeq" id="WP_042922676.1">
    <property type="nucleotide sequence ID" value="NZ_CP151090.1"/>
</dbReference>
<comment type="caution">
    <text evidence="2">The sequence shown here is derived from an EMBL/GenBank/DDBJ whole genome shotgun (WGS) entry which is preliminary data.</text>
</comment>
<reference evidence="2" key="1">
    <citation type="submission" date="2023-02" db="EMBL/GenBank/DDBJ databases">
        <title>A novel hydrolase synthesized by Rhodococcus erythropolis HQ is responsible for the detoxification of Zearalenone.</title>
        <authorList>
            <person name="Hu J."/>
            <person name="Xu J."/>
        </authorList>
    </citation>
    <scope>NUCLEOTIDE SEQUENCE</scope>
    <source>
        <strain evidence="2">HQ</strain>
    </source>
</reference>
<sequence>MAKVIATINLKGGVGKSTMTAALAEFMAGMFGKSVLLIDLDPQTNLTTMMIGTEHWHELNNSGRTLKALFEQALDSQAPKFDIDDAIQRNVSPLAKLAGIDLLASSLDMIEISEEVAAWQYDEPDSLQPLLVLKEAVDTVRDHYDYILIDCPPNMGIITRNGLMLADAYVIPTIPDVLSTYGIPQIQKRVRMFSEKTGHHVQALGLIITKYRANTNLHRNTIQRLQNAVLDYDALPAAERKLIERPPNVIPYWIPEATDIAAAAEFFDFGTLKNRYGGGKKVDDLRDLTSHVMTNVEIYT</sequence>
<evidence type="ECO:0000313" key="3">
    <source>
        <dbReference type="Proteomes" id="UP001217325"/>
    </source>
</evidence>
<dbReference type="CDD" id="cd02042">
    <property type="entry name" value="ParAB_family"/>
    <property type="match status" value="1"/>
</dbReference>
<dbReference type="Proteomes" id="UP001217325">
    <property type="component" value="Unassembled WGS sequence"/>
</dbReference>
<feature type="domain" description="AAA" evidence="1">
    <location>
        <begin position="2"/>
        <end position="200"/>
    </location>
</feature>
<organism evidence="2 3">
    <name type="scientific">Rhodococcus qingshengii</name>
    <dbReference type="NCBI Taxonomy" id="334542"/>
    <lineage>
        <taxon>Bacteria</taxon>
        <taxon>Bacillati</taxon>
        <taxon>Actinomycetota</taxon>
        <taxon>Actinomycetes</taxon>
        <taxon>Mycobacteriales</taxon>
        <taxon>Nocardiaceae</taxon>
        <taxon>Rhodococcus</taxon>
        <taxon>Rhodococcus erythropolis group</taxon>
    </lineage>
</organism>
<dbReference type="EMBL" id="JARDXE010000001">
    <property type="protein sequence ID" value="MDE8643403.1"/>
    <property type="molecule type" value="Genomic_DNA"/>
</dbReference>
<accession>A0AAW6LF93</accession>
<proteinExistence type="predicted"/>
<dbReference type="InterPro" id="IPR050678">
    <property type="entry name" value="DNA_Partitioning_ATPase"/>
</dbReference>
<gene>
    <name evidence="2" type="ORF">PXH69_00495</name>
</gene>
<evidence type="ECO:0000259" key="1">
    <source>
        <dbReference type="Pfam" id="PF13614"/>
    </source>
</evidence>
<protein>
    <submittedName>
        <fullName evidence="2">AAA family ATPase</fullName>
    </submittedName>
</protein>
<dbReference type="PANTHER" id="PTHR13696">
    <property type="entry name" value="P-LOOP CONTAINING NUCLEOSIDE TRIPHOSPHATE HYDROLASE"/>
    <property type="match status" value="1"/>
</dbReference>
<dbReference type="Pfam" id="PF13614">
    <property type="entry name" value="AAA_31"/>
    <property type="match status" value="1"/>
</dbReference>
<dbReference type="InterPro" id="IPR025669">
    <property type="entry name" value="AAA_dom"/>
</dbReference>
<dbReference type="Gene3D" id="3.40.50.300">
    <property type="entry name" value="P-loop containing nucleotide triphosphate hydrolases"/>
    <property type="match status" value="1"/>
</dbReference>
<name>A0AAW6LF93_RHOSG</name>
<dbReference type="SUPFAM" id="SSF52540">
    <property type="entry name" value="P-loop containing nucleoside triphosphate hydrolases"/>
    <property type="match status" value="1"/>
</dbReference>
<dbReference type="InterPro" id="IPR027417">
    <property type="entry name" value="P-loop_NTPase"/>
</dbReference>
<dbReference type="PANTHER" id="PTHR13696:SF52">
    <property type="entry name" value="PARA FAMILY PROTEIN CT_582"/>
    <property type="match status" value="1"/>
</dbReference>
<evidence type="ECO:0000313" key="2">
    <source>
        <dbReference type="EMBL" id="MDE8643403.1"/>
    </source>
</evidence>